<organism evidence="3 4">
    <name type="scientific">Aspergillus tubingensis (strain CBS 134.48)</name>
    <dbReference type="NCBI Taxonomy" id="767770"/>
    <lineage>
        <taxon>Eukaryota</taxon>
        <taxon>Fungi</taxon>
        <taxon>Dikarya</taxon>
        <taxon>Ascomycota</taxon>
        <taxon>Pezizomycotina</taxon>
        <taxon>Eurotiomycetes</taxon>
        <taxon>Eurotiomycetidae</taxon>
        <taxon>Eurotiales</taxon>
        <taxon>Aspergillaceae</taxon>
        <taxon>Aspergillus</taxon>
        <taxon>Aspergillus subgen. Circumdati</taxon>
    </lineage>
</organism>
<protein>
    <recommendedName>
        <fullName evidence="2">J domain-containing protein</fullName>
    </recommendedName>
</protein>
<dbReference type="PANTHER" id="PTHR24074">
    <property type="entry name" value="CO-CHAPERONE PROTEIN DJLA"/>
    <property type="match status" value="1"/>
</dbReference>
<dbReference type="SMART" id="SM00271">
    <property type="entry name" value="DnaJ"/>
    <property type="match status" value="1"/>
</dbReference>
<dbReference type="Gene3D" id="1.10.287.110">
    <property type="entry name" value="DnaJ domain"/>
    <property type="match status" value="1"/>
</dbReference>
<keyword evidence="4" id="KW-1185">Reference proteome</keyword>
<dbReference type="Pfam" id="PF00226">
    <property type="entry name" value="DnaJ"/>
    <property type="match status" value="1"/>
</dbReference>
<keyword evidence="1" id="KW-0812">Transmembrane</keyword>
<evidence type="ECO:0000259" key="2">
    <source>
        <dbReference type="PROSITE" id="PS50076"/>
    </source>
</evidence>
<evidence type="ECO:0000313" key="3">
    <source>
        <dbReference type="EMBL" id="OJI84638.1"/>
    </source>
</evidence>
<reference evidence="4" key="1">
    <citation type="journal article" date="2017" name="Genome Biol.">
        <title>Comparative genomics reveals high biological diversity and specific adaptations in the industrially and medically important fungal genus Aspergillus.</title>
        <authorList>
            <person name="de Vries R.P."/>
            <person name="Riley R."/>
            <person name="Wiebenga A."/>
            <person name="Aguilar-Osorio G."/>
            <person name="Amillis S."/>
            <person name="Uchima C.A."/>
            <person name="Anderluh G."/>
            <person name="Asadollahi M."/>
            <person name="Askin M."/>
            <person name="Barry K."/>
            <person name="Battaglia E."/>
            <person name="Bayram O."/>
            <person name="Benocci T."/>
            <person name="Braus-Stromeyer S.A."/>
            <person name="Caldana C."/>
            <person name="Canovas D."/>
            <person name="Cerqueira G.C."/>
            <person name="Chen F."/>
            <person name="Chen W."/>
            <person name="Choi C."/>
            <person name="Clum A."/>
            <person name="Dos Santos R.A."/>
            <person name="Damasio A.R."/>
            <person name="Diallinas G."/>
            <person name="Emri T."/>
            <person name="Fekete E."/>
            <person name="Flipphi M."/>
            <person name="Freyberg S."/>
            <person name="Gallo A."/>
            <person name="Gournas C."/>
            <person name="Habgood R."/>
            <person name="Hainaut M."/>
            <person name="Harispe M.L."/>
            <person name="Henrissat B."/>
            <person name="Hilden K.S."/>
            <person name="Hope R."/>
            <person name="Hossain A."/>
            <person name="Karabika E."/>
            <person name="Karaffa L."/>
            <person name="Karanyi Z."/>
            <person name="Krasevec N."/>
            <person name="Kuo A."/>
            <person name="Kusch H."/>
            <person name="LaButti K."/>
            <person name="Lagendijk E.L."/>
            <person name="Lapidus A."/>
            <person name="Levasseur A."/>
            <person name="Lindquist E."/>
            <person name="Lipzen A."/>
            <person name="Logrieco A.F."/>
            <person name="MacCabe A."/>
            <person name="Maekelae M.R."/>
            <person name="Malavazi I."/>
            <person name="Melin P."/>
            <person name="Meyer V."/>
            <person name="Mielnichuk N."/>
            <person name="Miskei M."/>
            <person name="Molnar A.P."/>
            <person name="Mule G."/>
            <person name="Ngan C.Y."/>
            <person name="Orejas M."/>
            <person name="Orosz E."/>
            <person name="Ouedraogo J.P."/>
            <person name="Overkamp K.M."/>
            <person name="Park H.-S."/>
            <person name="Perrone G."/>
            <person name="Piumi F."/>
            <person name="Punt P.J."/>
            <person name="Ram A.F."/>
            <person name="Ramon A."/>
            <person name="Rauscher S."/>
            <person name="Record E."/>
            <person name="Riano-Pachon D.M."/>
            <person name="Robert V."/>
            <person name="Roehrig J."/>
            <person name="Ruller R."/>
            <person name="Salamov A."/>
            <person name="Salih N.S."/>
            <person name="Samson R.A."/>
            <person name="Sandor E."/>
            <person name="Sanguinetti M."/>
            <person name="Schuetze T."/>
            <person name="Sepcic K."/>
            <person name="Shelest E."/>
            <person name="Sherlock G."/>
            <person name="Sophianopoulou V."/>
            <person name="Squina F.M."/>
            <person name="Sun H."/>
            <person name="Susca A."/>
            <person name="Todd R.B."/>
            <person name="Tsang A."/>
            <person name="Unkles S.E."/>
            <person name="van de Wiele N."/>
            <person name="van Rossen-Uffink D."/>
            <person name="Oliveira J.V."/>
            <person name="Vesth T.C."/>
            <person name="Visser J."/>
            <person name="Yu J.-H."/>
            <person name="Zhou M."/>
            <person name="Andersen M.R."/>
            <person name="Archer D.B."/>
            <person name="Baker S.E."/>
            <person name="Benoit I."/>
            <person name="Brakhage A.A."/>
            <person name="Braus G.H."/>
            <person name="Fischer R."/>
            <person name="Frisvad J.C."/>
            <person name="Goldman G.H."/>
            <person name="Houbraken J."/>
            <person name="Oakley B."/>
            <person name="Pocsi I."/>
            <person name="Scazzocchio C."/>
            <person name="Seiboth B."/>
            <person name="vanKuyk P.A."/>
            <person name="Wortman J."/>
            <person name="Dyer P.S."/>
            <person name="Grigoriev I.V."/>
        </authorList>
    </citation>
    <scope>NUCLEOTIDE SEQUENCE [LARGE SCALE GENOMIC DNA]</scope>
    <source>
        <strain evidence="4">CBS 134.48</strain>
    </source>
</reference>
<feature type="domain" description="J" evidence="2">
    <location>
        <begin position="55"/>
        <end position="124"/>
    </location>
</feature>
<dbReference type="InterPro" id="IPR018253">
    <property type="entry name" value="DnaJ_domain_CS"/>
</dbReference>
<dbReference type="InterPro" id="IPR036869">
    <property type="entry name" value="J_dom_sf"/>
</dbReference>
<proteinExistence type="predicted"/>
<keyword evidence="1" id="KW-0472">Membrane</keyword>
<sequence>MDIRRISLGPTVFLGGYLTSSNTPRHPFHLTPIRSVHGKSESSPLSWPSTADELTPYHILGLQPGDPYRKSAFYERVKLYHPDRHRAVPSALTPTVRASRYRMVVAAHELLSDPHKRQAYDRWGVGWKWGVVAGPQKTAGGARQTYTYAYNNSGYGPGSSDSNYNNTTDRVPPALRFICTRSGLLLVVVIFVFLQSCLFIVQYNKAQLRAWQVHQQCQRLLERRRTRAGDLAGLPETQLERFLLNRGPRAIGPTGKEGDVYRGMLPTCAHGPV</sequence>
<feature type="transmembrane region" description="Helical" evidence="1">
    <location>
        <begin position="183"/>
        <end position="201"/>
    </location>
</feature>
<keyword evidence="1" id="KW-1133">Transmembrane helix</keyword>
<dbReference type="EMBL" id="KV878198">
    <property type="protein sequence ID" value="OJI84638.1"/>
    <property type="molecule type" value="Genomic_DNA"/>
</dbReference>
<dbReference type="Proteomes" id="UP000184304">
    <property type="component" value="Unassembled WGS sequence"/>
</dbReference>
<dbReference type="PROSITE" id="PS00636">
    <property type="entry name" value="DNAJ_1"/>
    <property type="match status" value="1"/>
</dbReference>
<evidence type="ECO:0000256" key="1">
    <source>
        <dbReference type="SAM" id="Phobius"/>
    </source>
</evidence>
<dbReference type="OrthoDB" id="445556at2759"/>
<dbReference type="OMA" id="ATREHRY"/>
<dbReference type="PROSITE" id="PS50076">
    <property type="entry name" value="DNAJ_2"/>
    <property type="match status" value="1"/>
</dbReference>
<dbReference type="VEuPathDB" id="FungiDB:ASPTUDRAFT_40652"/>
<evidence type="ECO:0000313" key="4">
    <source>
        <dbReference type="Proteomes" id="UP000184304"/>
    </source>
</evidence>
<dbReference type="InterPro" id="IPR001623">
    <property type="entry name" value="DnaJ_domain"/>
</dbReference>
<dbReference type="AlphaFoldDB" id="A0A1L9N5Q7"/>
<name>A0A1L9N5Q7_ASPTC</name>
<gene>
    <name evidence="3" type="ORF">ASPTUDRAFT_40652</name>
</gene>
<dbReference type="InterPro" id="IPR050817">
    <property type="entry name" value="DjlA_DnaK_co-chaperone"/>
</dbReference>
<accession>A0A1L9N5Q7</accession>
<dbReference type="CDD" id="cd06257">
    <property type="entry name" value="DnaJ"/>
    <property type="match status" value="1"/>
</dbReference>
<dbReference type="SUPFAM" id="SSF46565">
    <property type="entry name" value="Chaperone J-domain"/>
    <property type="match status" value="1"/>
</dbReference>
<dbReference type="STRING" id="767770.A0A1L9N5Q7"/>